<proteinExistence type="predicted"/>
<name>A0ACC6A8I4_9BACI</name>
<dbReference type="EMBL" id="JAMBOP010000016">
    <property type="protein sequence ID" value="MCM3736890.1"/>
    <property type="molecule type" value="Genomic_DNA"/>
</dbReference>
<gene>
    <name evidence="1" type="ORF">M3215_13945</name>
</gene>
<protein>
    <submittedName>
        <fullName evidence="1">FtsW/RodA/SpoVE family cell cycle protein</fullName>
    </submittedName>
</protein>
<sequence>MKRVWKSIDFSLVLPLVIVCVLGVIMVYSASSIVAITKYYPKYGWTSDHFFRSQLKAMLIGAVGLIVVMSIPFHVWRKRIISVLIVVFSIGMLAIVLKWGVKVNNARSWIFGVQPSEFVKLGIIIVLARFYAKKQATDGPIWHGAGRVLIFLIISICLILKQPDLGTTLLIMSTIGIMTFCSGVPVGMWIKRIVLTSIIWAPLLYFVGKNVLTPVQIARFTTFWDPFSDAQGDGFQLVNSFVGIASGGVRGNGLGNSIQKYGYLPEPHTDFIMAIVSEELGFLGVAIILIGLLVIVVRAFRVAQKCKDPFGSLLAIGIGSMIGVQSIVNLGGITGIMPLTGVPLPFVSYGGTSLVSTLAAMGILLNVASFVKQQEKKEQQEREQQEGEQHPKQERHLVVVK</sequence>
<evidence type="ECO:0000313" key="2">
    <source>
        <dbReference type="Proteomes" id="UP001202289"/>
    </source>
</evidence>
<dbReference type="Proteomes" id="UP001202289">
    <property type="component" value="Unassembled WGS sequence"/>
</dbReference>
<comment type="caution">
    <text evidence="1">The sequence shown here is derived from an EMBL/GenBank/DDBJ whole genome shotgun (WGS) entry which is preliminary data.</text>
</comment>
<evidence type="ECO:0000313" key="1">
    <source>
        <dbReference type="EMBL" id="MCM3736890.1"/>
    </source>
</evidence>
<keyword evidence="2" id="KW-1185">Reference proteome</keyword>
<reference evidence="1" key="1">
    <citation type="submission" date="2022-05" db="EMBL/GenBank/DDBJ databases">
        <title>Comparative Genomics of Spacecraft Associated Microbes.</title>
        <authorList>
            <person name="Tran M.T."/>
            <person name="Wright A."/>
            <person name="Seuylemezian A."/>
            <person name="Eisen J."/>
            <person name="Coil D."/>
        </authorList>
    </citation>
    <scope>NUCLEOTIDE SEQUENCE</scope>
    <source>
        <strain evidence="1">FAIRING 10M-2.2</strain>
    </source>
</reference>
<organism evidence="1 2">
    <name type="scientific">Bacillus cytotoxicus</name>
    <dbReference type="NCBI Taxonomy" id="580165"/>
    <lineage>
        <taxon>Bacteria</taxon>
        <taxon>Bacillati</taxon>
        <taxon>Bacillota</taxon>
        <taxon>Bacilli</taxon>
        <taxon>Bacillales</taxon>
        <taxon>Bacillaceae</taxon>
        <taxon>Bacillus</taxon>
        <taxon>Bacillus cereus group</taxon>
    </lineage>
</organism>
<accession>A0ACC6A8I4</accession>